<evidence type="ECO:0000256" key="1">
    <source>
        <dbReference type="ARBA" id="ARBA00038494"/>
    </source>
</evidence>
<dbReference type="RefSeq" id="WP_013662401.1">
    <property type="nucleotide sequence ID" value="NC_015276.1"/>
</dbReference>
<dbReference type="SUPFAM" id="SSF53448">
    <property type="entry name" value="Nucleotide-diphospho-sugar transferases"/>
    <property type="match status" value="1"/>
</dbReference>
<dbReference type="Proteomes" id="UP000001062">
    <property type="component" value="Chromosome"/>
</dbReference>
<dbReference type="PANTHER" id="PTHR43630:SF2">
    <property type="entry name" value="GLYCOSYLTRANSFERASE"/>
    <property type="match status" value="1"/>
</dbReference>
<accession>F2K458</accession>
<dbReference type="Pfam" id="PF00535">
    <property type="entry name" value="Glycos_transf_2"/>
    <property type="match status" value="1"/>
</dbReference>
<dbReference type="Gene3D" id="3.90.550.10">
    <property type="entry name" value="Spore Coat Polysaccharide Biosynthesis Protein SpsA, Chain A"/>
    <property type="match status" value="1"/>
</dbReference>
<evidence type="ECO:0000313" key="4">
    <source>
        <dbReference type="Proteomes" id="UP000001062"/>
    </source>
</evidence>
<proteinExistence type="inferred from homology"/>
<name>F2K458_MARM1</name>
<dbReference type="PATRIC" id="fig|717774.3.peg.3378"/>
<dbReference type="AlphaFoldDB" id="F2K458"/>
<comment type="similarity">
    <text evidence="1">Belongs to the glycosyltransferase 2 family. WaaE/KdtX subfamily.</text>
</comment>
<evidence type="ECO:0000313" key="3">
    <source>
        <dbReference type="EMBL" id="ADZ92499.1"/>
    </source>
</evidence>
<dbReference type="CDD" id="cd02511">
    <property type="entry name" value="Beta4Glucosyltransferase"/>
    <property type="match status" value="1"/>
</dbReference>
<dbReference type="InterPro" id="IPR001173">
    <property type="entry name" value="Glyco_trans_2-like"/>
</dbReference>
<dbReference type="PANTHER" id="PTHR43630">
    <property type="entry name" value="POLY-BETA-1,6-N-ACETYL-D-GLUCOSAMINE SYNTHASE"/>
    <property type="match status" value="1"/>
</dbReference>
<evidence type="ECO:0000259" key="2">
    <source>
        <dbReference type="Pfam" id="PF00535"/>
    </source>
</evidence>
<feature type="domain" description="Glycosyltransferase 2-like" evidence="2">
    <location>
        <begin position="8"/>
        <end position="114"/>
    </location>
</feature>
<dbReference type="OrthoDB" id="9815923at2"/>
<dbReference type="InterPro" id="IPR029044">
    <property type="entry name" value="Nucleotide-diphossugar_trans"/>
</dbReference>
<sequence length="250" mass="28634">MSTVGALLIVKNEEEKLAECLDSLSTWVDQIVVVDSGSTDSTCEIAKKYTKHVYSHCEWPGFGKQRQVAQSYLTTDWVFAIDADEVVTDELKQSILKETKSTERALFSVNRLSSAFGKQIRYSGWSPDWIVRLYPREMAGYNDALVHEKVIASKDIPKRKLSGYLLHDTYESLHHYSVKTTSYLKAWSDDREGRPSSLSKALLHAFACFIKMYIIKRGFLDGTHGFVLAWLAAHSTFYKYIDLWLRGRKK</sequence>
<gene>
    <name evidence="3" type="ordered locus">Marme_3283</name>
</gene>
<protein>
    <submittedName>
        <fullName evidence="3">Glycosyl transferase family 2</fullName>
    </submittedName>
</protein>
<dbReference type="EMBL" id="CP002583">
    <property type="protein sequence ID" value="ADZ92499.1"/>
    <property type="molecule type" value="Genomic_DNA"/>
</dbReference>
<dbReference type="eggNOG" id="COG0463">
    <property type="taxonomic scope" value="Bacteria"/>
</dbReference>
<dbReference type="KEGG" id="mme:Marme_3283"/>
<organism evidence="3 4">
    <name type="scientific">Marinomonas mediterranea (strain ATCC 700492 / JCM 21426 / NBRC 103028 / MMB-1)</name>
    <dbReference type="NCBI Taxonomy" id="717774"/>
    <lineage>
        <taxon>Bacteria</taxon>
        <taxon>Pseudomonadati</taxon>
        <taxon>Pseudomonadota</taxon>
        <taxon>Gammaproteobacteria</taxon>
        <taxon>Oceanospirillales</taxon>
        <taxon>Oceanospirillaceae</taxon>
        <taxon>Marinomonas</taxon>
    </lineage>
</organism>
<dbReference type="STRING" id="717774.Marme_3283"/>
<keyword evidence="4" id="KW-1185">Reference proteome</keyword>
<keyword evidence="3" id="KW-0808">Transferase</keyword>
<dbReference type="HOGENOM" id="CLU_065962_1_0_6"/>
<reference evidence="3 4" key="1">
    <citation type="journal article" date="2012" name="Stand. Genomic Sci.">
        <title>Complete genome sequence of the melanogenic marine bacterium Marinomonas mediterranea type strain (MMB-1(T)).</title>
        <authorList>
            <person name="Lucas-Elio P."/>
            <person name="Goodwin L."/>
            <person name="Woyke T."/>
            <person name="Pitluck S."/>
            <person name="Nolan M."/>
            <person name="Kyrpides N.C."/>
            <person name="Detter J.C."/>
            <person name="Copeland A."/>
            <person name="Teshima H."/>
            <person name="Bruce D."/>
            <person name="Detter C."/>
            <person name="Tapia R."/>
            <person name="Han S."/>
            <person name="Land M.L."/>
            <person name="Ivanova N."/>
            <person name="Mikhailova N."/>
            <person name="Johnston A.W."/>
            <person name="Sanchez-Amat A."/>
        </authorList>
    </citation>
    <scope>NUCLEOTIDE SEQUENCE [LARGE SCALE GENOMIC DNA]</scope>
    <source>
        <strain evidence="4">ATCC 700492 / JCM 21426 / NBRC 103028 / MMB-1</strain>
    </source>
</reference>
<dbReference type="GO" id="GO:0016740">
    <property type="term" value="F:transferase activity"/>
    <property type="evidence" value="ECO:0007669"/>
    <property type="project" value="UniProtKB-KW"/>
</dbReference>